<dbReference type="InterPro" id="IPR050268">
    <property type="entry name" value="NADH-dep_flavin_reductase"/>
</dbReference>
<dbReference type="Gene3D" id="2.30.110.10">
    <property type="entry name" value="Electron Transport, Fmn-binding Protein, Chain A"/>
    <property type="match status" value="1"/>
</dbReference>
<dbReference type="STRING" id="1442371.A0A0D2JNS6"/>
<dbReference type="InterPro" id="IPR002563">
    <property type="entry name" value="Flavin_Rdtase-like_dom"/>
</dbReference>
<dbReference type="VEuPathDB" id="FungiDB:Z520_12137"/>
<dbReference type="InterPro" id="IPR012349">
    <property type="entry name" value="Split_barrel_FMN-bd"/>
</dbReference>
<dbReference type="SMART" id="SM00903">
    <property type="entry name" value="Flavin_Reduct"/>
    <property type="match status" value="1"/>
</dbReference>
<dbReference type="AlphaFoldDB" id="A0A0D2JNS6"/>
<dbReference type="Proteomes" id="UP000053411">
    <property type="component" value="Unassembled WGS sequence"/>
</dbReference>
<protein>
    <recommendedName>
        <fullName evidence="2">Flavin reductase like domain-containing protein</fullName>
    </recommendedName>
</protein>
<dbReference type="SUPFAM" id="SSF50475">
    <property type="entry name" value="FMN-binding split barrel"/>
    <property type="match status" value="1"/>
</dbReference>
<dbReference type="GO" id="GO:0042602">
    <property type="term" value="F:riboflavin reductase (NADPH) activity"/>
    <property type="evidence" value="ECO:0007669"/>
    <property type="project" value="TreeGrafter"/>
</dbReference>
<organism evidence="3 4">
    <name type="scientific">Fonsecaea multimorphosa CBS 102226</name>
    <dbReference type="NCBI Taxonomy" id="1442371"/>
    <lineage>
        <taxon>Eukaryota</taxon>
        <taxon>Fungi</taxon>
        <taxon>Dikarya</taxon>
        <taxon>Ascomycota</taxon>
        <taxon>Pezizomycotina</taxon>
        <taxon>Eurotiomycetes</taxon>
        <taxon>Chaetothyriomycetidae</taxon>
        <taxon>Chaetothyriales</taxon>
        <taxon>Herpotrichiellaceae</taxon>
        <taxon>Fonsecaea</taxon>
    </lineage>
</organism>
<dbReference type="PANTHER" id="PTHR30466">
    <property type="entry name" value="FLAVIN REDUCTASE"/>
    <property type="match status" value="1"/>
</dbReference>
<evidence type="ECO:0000313" key="4">
    <source>
        <dbReference type="Proteomes" id="UP000053411"/>
    </source>
</evidence>
<dbReference type="Pfam" id="PF01613">
    <property type="entry name" value="Flavin_Reduct"/>
    <property type="match status" value="1"/>
</dbReference>
<name>A0A0D2JNS6_9EURO</name>
<dbReference type="PANTHER" id="PTHR30466:SF1">
    <property type="entry name" value="FMN REDUCTASE (NADH) RUTF"/>
    <property type="match status" value="1"/>
</dbReference>
<evidence type="ECO:0000313" key="3">
    <source>
        <dbReference type="EMBL" id="KIX92144.1"/>
    </source>
</evidence>
<dbReference type="GeneID" id="27717883"/>
<feature type="domain" description="Flavin reductase like" evidence="2">
    <location>
        <begin position="1"/>
        <end position="179"/>
    </location>
</feature>
<dbReference type="GO" id="GO:0010181">
    <property type="term" value="F:FMN binding"/>
    <property type="evidence" value="ECO:0007669"/>
    <property type="project" value="InterPro"/>
</dbReference>
<dbReference type="RefSeq" id="XP_016626267.1">
    <property type="nucleotide sequence ID" value="XM_016782624.1"/>
</dbReference>
<evidence type="ECO:0000256" key="1">
    <source>
        <dbReference type="ARBA" id="ARBA00023002"/>
    </source>
</evidence>
<reference evidence="3 4" key="1">
    <citation type="submission" date="2015-01" db="EMBL/GenBank/DDBJ databases">
        <title>The Genome Sequence of Fonsecaea multimorphosa CBS 102226.</title>
        <authorList>
            <consortium name="The Broad Institute Genomics Platform"/>
            <person name="Cuomo C."/>
            <person name="de Hoog S."/>
            <person name="Gorbushina A."/>
            <person name="Stielow B."/>
            <person name="Teixiera M."/>
            <person name="Abouelleil A."/>
            <person name="Chapman S.B."/>
            <person name="Priest M."/>
            <person name="Young S.K."/>
            <person name="Wortman J."/>
            <person name="Nusbaum C."/>
            <person name="Birren B."/>
        </authorList>
    </citation>
    <scope>NUCLEOTIDE SEQUENCE [LARGE SCALE GENOMIC DNA]</scope>
    <source>
        <strain evidence="3 4">CBS 102226</strain>
    </source>
</reference>
<dbReference type="EMBL" id="KN848109">
    <property type="protein sequence ID" value="KIX92144.1"/>
    <property type="molecule type" value="Genomic_DNA"/>
</dbReference>
<keyword evidence="4" id="KW-1185">Reference proteome</keyword>
<evidence type="ECO:0000259" key="2">
    <source>
        <dbReference type="SMART" id="SM00903"/>
    </source>
</evidence>
<sequence>MRHVPHPVAVITSTDTSVGTNGDPSAWRGATVSSFNTVTLDPIPIVSFNIKQLSSTYEAIEASGLFNVHLFLCDPKGQEIAEKFARGNATSPFHLPNGTLAWFAQEPSSDAAPALGSDSPPVIECLPKFQIRCRYLPDKAVEIGDHMVLFGEVERVVDGWERVTDSDVCLYYVNGRYAQSPSGFTHRP</sequence>
<proteinExistence type="predicted"/>
<gene>
    <name evidence="3" type="ORF">Z520_12137</name>
</gene>
<keyword evidence="1" id="KW-0560">Oxidoreductase</keyword>
<dbReference type="OrthoDB" id="2015405at2759"/>
<accession>A0A0D2JNS6</accession>